<comment type="caution">
    <text evidence="1">The sequence shown here is derived from an EMBL/GenBank/DDBJ whole genome shotgun (WGS) entry which is preliminary data.</text>
</comment>
<reference evidence="1 2" key="1">
    <citation type="submission" date="2018-03" db="EMBL/GenBank/DDBJ databases">
        <title>Marinobacter brunus sp. nov., a marine bacterium of Gamma-proteobacteria isolated from the surface seawater of the South China Sea.</title>
        <authorList>
            <person name="Cheng H."/>
            <person name="Wu Y.-H."/>
            <person name="Xamxidin M."/>
            <person name="Xu X.-W."/>
        </authorList>
    </citation>
    <scope>NUCLEOTIDE SEQUENCE [LARGE SCALE GENOMIC DNA]</scope>
    <source>
        <strain evidence="1 2">NH169-3</strain>
    </source>
</reference>
<keyword evidence="2" id="KW-1185">Reference proteome</keyword>
<gene>
    <name evidence="1" type="ORF">C7H09_08195</name>
</gene>
<dbReference type="AlphaFoldDB" id="A0A2T1KFT8"/>
<evidence type="ECO:0000313" key="1">
    <source>
        <dbReference type="EMBL" id="PSF08996.1"/>
    </source>
</evidence>
<sequence length="84" mass="9640">MTLPCSLALTVTAYSITCTSLCRYDVFETTANLAVDEPELKGIRSGINCRRTAQHAEHQFCYQRHWRLKRPNRTRTLLALVLTN</sequence>
<protein>
    <submittedName>
        <fullName evidence="1">Uncharacterized protein</fullName>
    </submittedName>
</protein>
<evidence type="ECO:0000313" key="2">
    <source>
        <dbReference type="Proteomes" id="UP000239866"/>
    </source>
</evidence>
<organism evidence="1 2">
    <name type="scientific">Marinobacter fuscus</name>
    <dbReference type="NCBI Taxonomy" id="2109942"/>
    <lineage>
        <taxon>Bacteria</taxon>
        <taxon>Pseudomonadati</taxon>
        <taxon>Pseudomonadota</taxon>
        <taxon>Gammaproteobacteria</taxon>
        <taxon>Pseudomonadales</taxon>
        <taxon>Marinobacteraceae</taxon>
        <taxon>Marinobacter</taxon>
    </lineage>
</organism>
<accession>A0A2T1KFT8</accession>
<name>A0A2T1KFT8_9GAMM</name>
<dbReference type="Proteomes" id="UP000239866">
    <property type="component" value="Unassembled WGS sequence"/>
</dbReference>
<proteinExistence type="predicted"/>
<dbReference type="EMBL" id="PXNP01000050">
    <property type="protein sequence ID" value="PSF08996.1"/>
    <property type="molecule type" value="Genomic_DNA"/>
</dbReference>